<keyword evidence="2" id="KW-1185">Reference proteome</keyword>
<dbReference type="EMBL" id="JBDODL010000021">
    <property type="protein sequence ID" value="MES1918159.1"/>
    <property type="molecule type" value="Genomic_DNA"/>
</dbReference>
<sequence>MIKAHFDEHKKAVFAKIASVAEETIESEEKQTFQSGLDGDLSQNMKSFVRKLRYLKKNTFDYLGDLEQNNLQEVVHGAFERKIQTLIRKHKIEWGSADLNYLKEHFKMIWGSNDALEEMFAEF</sequence>
<name>A0ABV2AFC2_9EUKA</name>
<accession>A0ABV2AFC2</accession>
<evidence type="ECO:0000313" key="1">
    <source>
        <dbReference type="EMBL" id="MES1918159.1"/>
    </source>
</evidence>
<reference evidence="1 2" key="1">
    <citation type="journal article" date="2024" name="BMC Biol.">
        <title>Comparative genomics of Ascetosporea gives new insight into the evolutionary basis for animal parasitism in Rhizaria.</title>
        <authorList>
            <person name="Hiltunen Thoren M."/>
            <person name="Onut-Brannstrom I."/>
            <person name="Alfjorden A."/>
            <person name="Peckova H."/>
            <person name="Swords F."/>
            <person name="Hooper C."/>
            <person name="Holzer A.S."/>
            <person name="Bass D."/>
            <person name="Burki F."/>
        </authorList>
    </citation>
    <scope>NUCLEOTIDE SEQUENCE [LARGE SCALE GENOMIC DNA]</scope>
    <source>
        <strain evidence="1">20-A016</strain>
    </source>
</reference>
<evidence type="ECO:0000313" key="2">
    <source>
        <dbReference type="Proteomes" id="UP001439008"/>
    </source>
</evidence>
<dbReference type="Proteomes" id="UP001439008">
    <property type="component" value="Unassembled WGS sequence"/>
</dbReference>
<organism evidence="1 2">
    <name type="scientific">Bonamia ostreae</name>
    <dbReference type="NCBI Taxonomy" id="126728"/>
    <lineage>
        <taxon>Eukaryota</taxon>
        <taxon>Sar</taxon>
        <taxon>Rhizaria</taxon>
        <taxon>Endomyxa</taxon>
        <taxon>Ascetosporea</taxon>
        <taxon>Haplosporida</taxon>
        <taxon>Bonamia</taxon>
    </lineage>
</organism>
<proteinExistence type="predicted"/>
<gene>
    <name evidence="1" type="ORF">MHBO_000169</name>
</gene>
<comment type="caution">
    <text evidence="1">The sequence shown here is derived from an EMBL/GenBank/DDBJ whole genome shotgun (WGS) entry which is preliminary data.</text>
</comment>
<protein>
    <submittedName>
        <fullName evidence="1">Uncharacterized protein</fullName>
    </submittedName>
</protein>